<proteinExistence type="predicted"/>
<organism evidence="1 2">
    <name type="scientific">Blattamonas nauphoetae</name>
    <dbReference type="NCBI Taxonomy" id="2049346"/>
    <lineage>
        <taxon>Eukaryota</taxon>
        <taxon>Metamonada</taxon>
        <taxon>Preaxostyla</taxon>
        <taxon>Oxymonadida</taxon>
        <taxon>Blattamonas</taxon>
    </lineage>
</organism>
<dbReference type="EMBL" id="JARBJD010000139">
    <property type="protein sequence ID" value="KAK2950302.1"/>
    <property type="molecule type" value="Genomic_DNA"/>
</dbReference>
<evidence type="ECO:0000313" key="1">
    <source>
        <dbReference type="EMBL" id="KAK2950302.1"/>
    </source>
</evidence>
<reference evidence="1 2" key="1">
    <citation type="journal article" date="2022" name="bioRxiv">
        <title>Genomics of Preaxostyla Flagellates Illuminates Evolutionary Transitions and the Path Towards Mitochondrial Loss.</title>
        <authorList>
            <person name="Novak L.V.F."/>
            <person name="Treitli S.C."/>
            <person name="Pyrih J."/>
            <person name="Halakuc P."/>
            <person name="Pipaliya S.V."/>
            <person name="Vacek V."/>
            <person name="Brzon O."/>
            <person name="Soukal P."/>
            <person name="Eme L."/>
            <person name="Dacks J.B."/>
            <person name="Karnkowska A."/>
            <person name="Elias M."/>
            <person name="Hampl V."/>
        </authorList>
    </citation>
    <scope>NUCLEOTIDE SEQUENCE [LARGE SCALE GENOMIC DNA]</scope>
    <source>
        <strain evidence="1">NAU3</strain>
        <tissue evidence="1">Gut</tissue>
    </source>
</reference>
<sequence>MVVRLSLMIDSNNLSEVTSSRLKSHSRMSRSVSLAVQISTLFIATCSSGGIEWCGFVQVSFWQASFCLQHDVYLLKLYGINAERIIGQHWDGDNNWEIVVVVCSDCWEHNVVKPRNVAICDCGRRELSGEFDLYH</sequence>
<keyword evidence="2" id="KW-1185">Reference proteome</keyword>
<dbReference type="Proteomes" id="UP001281761">
    <property type="component" value="Unassembled WGS sequence"/>
</dbReference>
<comment type="caution">
    <text evidence="1">The sequence shown here is derived from an EMBL/GenBank/DDBJ whole genome shotgun (WGS) entry which is preliminary data.</text>
</comment>
<evidence type="ECO:0000313" key="2">
    <source>
        <dbReference type="Proteomes" id="UP001281761"/>
    </source>
</evidence>
<name>A0ABQ9XCR2_9EUKA</name>
<accession>A0ABQ9XCR2</accession>
<protein>
    <submittedName>
        <fullName evidence="1">Uncharacterized protein</fullName>
    </submittedName>
</protein>
<gene>
    <name evidence="1" type="ORF">BLNAU_14794</name>
</gene>